<dbReference type="EMBL" id="FN392322">
    <property type="protein sequence ID" value="CAY72037.1"/>
    <property type="molecule type" value="Genomic_DNA"/>
</dbReference>
<accession>C4R8W2</accession>
<dbReference type="HOGENOM" id="CLU_1034832_0_0_1"/>
<dbReference type="KEGG" id="ppa:PAS_chr4_0773"/>
<sequence length="269" mass="30275">MAVPSTPPRGIQYKKSIPILANNDALLNTQPVTPVTQRQVSESTGLLKFSIGKNAASPVRDGLPMYLPLKSAVHEDKENDILFQLAKKQRQVVDLAQTLKIAKQELAELERKYQSEFDSRNPSPVQKKDQNPPTAAKNPLTELKRIMEKNNEKKPSALKSRKSLFNLQQDFEDNRAIQKIRTDFTTLSSNFLNDSKKFQQGFVTKANSFFNNFNTSGSNSVASDQNSLERKASGSCLYDVRKHDANQTLMSSEDEDEEDYGGKAYRLDL</sequence>
<evidence type="ECO:0000313" key="2">
    <source>
        <dbReference type="EMBL" id="CAY72037.1"/>
    </source>
</evidence>
<dbReference type="AlphaFoldDB" id="C4R8W2"/>
<protein>
    <submittedName>
        <fullName evidence="2">Uncharacterized protein</fullName>
    </submittedName>
</protein>
<gene>
    <name evidence="2" type="ordered locus">PAS_chr4_0773</name>
</gene>
<evidence type="ECO:0000256" key="1">
    <source>
        <dbReference type="SAM" id="MobiDB-lite"/>
    </source>
</evidence>
<dbReference type="eggNOG" id="ENOG502SG3Z">
    <property type="taxonomic scope" value="Eukaryota"/>
</dbReference>
<reference evidence="2 3" key="1">
    <citation type="journal article" date="2009" name="Nat. Biotechnol.">
        <title>Genome sequence of the recombinant protein production host Pichia pastoris.</title>
        <authorList>
            <person name="De Schutter K."/>
            <person name="Lin Y.C."/>
            <person name="Tiels P."/>
            <person name="Van Hecke A."/>
            <person name="Glinka S."/>
            <person name="Weber-Lehmann J."/>
            <person name="Rouze P."/>
            <person name="Van de Peer Y."/>
            <person name="Callewaert N."/>
        </authorList>
    </citation>
    <scope>NUCLEOTIDE SEQUENCE [LARGE SCALE GENOMIC DNA]</scope>
    <source>
        <strain evidence="3">GS115 / ATCC 20864</strain>
    </source>
</reference>
<dbReference type="Proteomes" id="UP000000314">
    <property type="component" value="Chromosome 4"/>
</dbReference>
<feature type="region of interest" description="Disordered" evidence="1">
    <location>
        <begin position="113"/>
        <end position="138"/>
    </location>
</feature>
<dbReference type="SMR" id="C4R8W2"/>
<feature type="region of interest" description="Disordered" evidence="1">
    <location>
        <begin position="248"/>
        <end position="269"/>
    </location>
</feature>
<dbReference type="InParanoid" id="C4R8W2"/>
<name>C4R8W2_KOMPG</name>
<dbReference type="OrthoDB" id="3993307at2759"/>
<dbReference type="RefSeq" id="XP_002494216.1">
    <property type="nucleotide sequence ID" value="XM_002494171.1"/>
</dbReference>
<dbReference type="GeneID" id="8200551"/>
<proteinExistence type="predicted"/>
<keyword evidence="3" id="KW-1185">Reference proteome</keyword>
<evidence type="ECO:0000313" key="3">
    <source>
        <dbReference type="Proteomes" id="UP000000314"/>
    </source>
</evidence>
<organism evidence="2 3">
    <name type="scientific">Komagataella phaffii (strain GS115 / ATCC 20864)</name>
    <name type="common">Yeast</name>
    <name type="synonym">Pichia pastoris</name>
    <dbReference type="NCBI Taxonomy" id="644223"/>
    <lineage>
        <taxon>Eukaryota</taxon>
        <taxon>Fungi</taxon>
        <taxon>Dikarya</taxon>
        <taxon>Ascomycota</taxon>
        <taxon>Saccharomycotina</taxon>
        <taxon>Pichiomycetes</taxon>
        <taxon>Pichiales</taxon>
        <taxon>Pichiaceae</taxon>
        <taxon>Komagataella</taxon>
    </lineage>
</organism>